<sequence>MRCMITISDHDKFFSHGLYHIFKNHLKACLLVKATNLGNETDDDFITISFFEDVSVILKIREKKHMVKELVSEVVLFRSDSSHQLIRKVESVIAKMKKHGHQYSAPNNSHETIQLTPTQIKICKFFYNGITTKTAAILLNLSEKTISTHKRNVMRKINVMNNQDFYRWIKKNKNHYF</sequence>
<keyword evidence="1" id="KW-0238">DNA-binding</keyword>
<evidence type="ECO:0000313" key="4">
    <source>
        <dbReference type="Proteomes" id="UP000288804"/>
    </source>
</evidence>
<dbReference type="PANTHER" id="PTHR43214">
    <property type="entry name" value="TWO-COMPONENT RESPONSE REGULATOR"/>
    <property type="match status" value="1"/>
</dbReference>
<dbReference type="SUPFAM" id="SSF46894">
    <property type="entry name" value="C-terminal effector domain of the bipartite response regulators"/>
    <property type="match status" value="1"/>
</dbReference>
<accession>A0ABX5QZF3</accession>
<protein>
    <submittedName>
        <fullName evidence="3">LuxR family transcriptional regulator</fullName>
    </submittedName>
</protein>
<dbReference type="EMBL" id="CP032487">
    <property type="protein sequence ID" value="QAX78622.1"/>
    <property type="molecule type" value="Genomic_DNA"/>
</dbReference>
<dbReference type="PRINTS" id="PR00038">
    <property type="entry name" value="HTHLUXR"/>
</dbReference>
<feature type="domain" description="HTH luxR-type" evidence="2">
    <location>
        <begin position="108"/>
        <end position="173"/>
    </location>
</feature>
<dbReference type="Proteomes" id="UP000288804">
    <property type="component" value="Chromosome"/>
</dbReference>
<dbReference type="InterPro" id="IPR039420">
    <property type="entry name" value="WalR-like"/>
</dbReference>
<keyword evidence="4" id="KW-1185">Reference proteome</keyword>
<dbReference type="InterPro" id="IPR000792">
    <property type="entry name" value="Tscrpt_reg_LuxR_C"/>
</dbReference>
<dbReference type="InterPro" id="IPR036388">
    <property type="entry name" value="WH-like_DNA-bd_sf"/>
</dbReference>
<evidence type="ECO:0000313" key="3">
    <source>
        <dbReference type="EMBL" id="QAX78622.1"/>
    </source>
</evidence>
<proteinExistence type="predicted"/>
<organism evidence="3 4">
    <name type="scientific">Yersinia hibernica</name>
    <dbReference type="NCBI Taxonomy" id="2339259"/>
    <lineage>
        <taxon>Bacteria</taxon>
        <taxon>Pseudomonadati</taxon>
        <taxon>Pseudomonadota</taxon>
        <taxon>Gammaproteobacteria</taxon>
        <taxon>Enterobacterales</taxon>
        <taxon>Yersiniaceae</taxon>
        <taxon>Yersinia</taxon>
    </lineage>
</organism>
<dbReference type="Pfam" id="PF00196">
    <property type="entry name" value="GerE"/>
    <property type="match status" value="1"/>
</dbReference>
<dbReference type="Gene3D" id="1.10.10.10">
    <property type="entry name" value="Winged helix-like DNA-binding domain superfamily/Winged helix DNA-binding domain"/>
    <property type="match status" value="1"/>
</dbReference>
<evidence type="ECO:0000256" key="1">
    <source>
        <dbReference type="ARBA" id="ARBA00023125"/>
    </source>
</evidence>
<dbReference type="CDD" id="cd06170">
    <property type="entry name" value="LuxR_C_like"/>
    <property type="match status" value="1"/>
</dbReference>
<dbReference type="PROSITE" id="PS50043">
    <property type="entry name" value="HTH_LUXR_2"/>
    <property type="match status" value="1"/>
</dbReference>
<reference evidence="4" key="1">
    <citation type="submission" date="2018-09" db="EMBL/GenBank/DDBJ databases">
        <title>Yersinia hibernicus sp. nov.</title>
        <authorList>
            <person name="Nguyen S.V."/>
            <person name="Mundanda D.M."/>
            <person name="Anes J."/>
            <person name="Fanning S."/>
        </authorList>
    </citation>
    <scope>NUCLEOTIDE SEQUENCE [LARGE SCALE GENOMIC DNA]</scope>
    <source>
        <strain evidence="4">CFS1934</strain>
    </source>
</reference>
<evidence type="ECO:0000259" key="2">
    <source>
        <dbReference type="PROSITE" id="PS50043"/>
    </source>
</evidence>
<dbReference type="InterPro" id="IPR016032">
    <property type="entry name" value="Sig_transdc_resp-reg_C-effctor"/>
</dbReference>
<dbReference type="PANTHER" id="PTHR43214:SF17">
    <property type="entry name" value="TRANSCRIPTIONAL REGULATORY PROTEIN RCSB"/>
    <property type="match status" value="1"/>
</dbReference>
<gene>
    <name evidence="3" type="ORF">D5F51_08650</name>
</gene>
<name>A0ABX5QZF3_9GAMM</name>
<dbReference type="SMART" id="SM00421">
    <property type="entry name" value="HTH_LUXR"/>
    <property type="match status" value="1"/>
</dbReference>